<dbReference type="InterPro" id="IPR002933">
    <property type="entry name" value="Peptidase_M20"/>
</dbReference>
<keyword evidence="3" id="KW-1185">Reference proteome</keyword>
<dbReference type="Pfam" id="PF01546">
    <property type="entry name" value="Peptidase_M20"/>
    <property type="match status" value="1"/>
</dbReference>
<dbReference type="EC" id="3.5.1.-" evidence="2"/>
<sequence>MNQIFQEIDNIKEKLISYRRYIHKHPEVGFETKNTEKYITEFLNSKKIEIIPSNVGVIGIIRGNNTREIIALRADIDALNLDELNEVEYKSQNLGKMHACGHDGHTAMLMGASEVLINNRDKLKYDILLIFQPAEEGPDLGGARIMLKDLETNGLLSKIKYIYGQHITTEYELGSIPIKYGSLTASTDEFTIEIVGKGGHAGIPQEAVDAISISSKFINEMESFISRKIDPFDPVIFSIGTINGGSAKNIIAEKVSLSGTIRCQSEKSRKYVLESVEKVLKGICLYTGASYKLDILHGLPVLVSDDAVMDIVKGIAINVVGENNVTESKKSSMGAEDFAYFAQKIPSAFVWIGARNEKKGFVNLMHNPKFDFDEDALLIGVRMFCSFALQG</sequence>
<dbReference type="SUPFAM" id="SSF55031">
    <property type="entry name" value="Bacterial exopeptidase dimerisation domain"/>
    <property type="match status" value="1"/>
</dbReference>
<name>A0ABS4G9H2_9FIRM</name>
<proteinExistence type="predicted"/>
<dbReference type="GO" id="GO:0016787">
    <property type="term" value="F:hydrolase activity"/>
    <property type="evidence" value="ECO:0007669"/>
    <property type="project" value="UniProtKB-KW"/>
</dbReference>
<dbReference type="SUPFAM" id="SSF53187">
    <property type="entry name" value="Zn-dependent exopeptidases"/>
    <property type="match status" value="1"/>
</dbReference>
<dbReference type="Pfam" id="PF07687">
    <property type="entry name" value="M20_dimer"/>
    <property type="match status" value="1"/>
</dbReference>
<gene>
    <name evidence="2" type="ORF">J2Z76_000194</name>
</gene>
<comment type="caution">
    <text evidence="2">The sequence shown here is derived from an EMBL/GenBank/DDBJ whole genome shotgun (WGS) entry which is preliminary data.</text>
</comment>
<dbReference type="InterPro" id="IPR011650">
    <property type="entry name" value="Peptidase_M20_dimer"/>
</dbReference>
<dbReference type="Proteomes" id="UP001519342">
    <property type="component" value="Unassembled WGS sequence"/>
</dbReference>
<dbReference type="PIRSF" id="PIRSF005962">
    <property type="entry name" value="Pept_M20D_amidohydro"/>
    <property type="match status" value="1"/>
</dbReference>
<dbReference type="EMBL" id="JAGGKS010000001">
    <property type="protein sequence ID" value="MBP1924341.1"/>
    <property type="molecule type" value="Genomic_DNA"/>
</dbReference>
<dbReference type="RefSeq" id="WP_209510109.1">
    <property type="nucleotide sequence ID" value="NZ_JAGGKS010000001.1"/>
</dbReference>
<feature type="domain" description="Peptidase M20 dimerisation" evidence="1">
    <location>
        <begin position="189"/>
        <end position="281"/>
    </location>
</feature>
<dbReference type="PANTHER" id="PTHR11014">
    <property type="entry name" value="PEPTIDASE M20 FAMILY MEMBER"/>
    <property type="match status" value="1"/>
</dbReference>
<dbReference type="NCBIfam" id="TIGR01891">
    <property type="entry name" value="amidohydrolases"/>
    <property type="match status" value="1"/>
</dbReference>
<protein>
    <submittedName>
        <fullName evidence="2">Amidohydrolase</fullName>
        <ecNumber evidence="2">3.5.1.-</ecNumber>
    </submittedName>
</protein>
<accession>A0ABS4G9H2</accession>
<keyword evidence="2" id="KW-0378">Hydrolase</keyword>
<dbReference type="InterPro" id="IPR017439">
    <property type="entry name" value="Amidohydrolase"/>
</dbReference>
<evidence type="ECO:0000313" key="2">
    <source>
        <dbReference type="EMBL" id="MBP1924341.1"/>
    </source>
</evidence>
<evidence type="ECO:0000313" key="3">
    <source>
        <dbReference type="Proteomes" id="UP001519342"/>
    </source>
</evidence>
<dbReference type="PANTHER" id="PTHR11014:SF63">
    <property type="entry name" value="METALLOPEPTIDASE, PUTATIVE (AFU_ORTHOLOGUE AFUA_6G09600)-RELATED"/>
    <property type="match status" value="1"/>
</dbReference>
<dbReference type="InterPro" id="IPR036264">
    <property type="entry name" value="Bact_exopeptidase_dim_dom"/>
</dbReference>
<evidence type="ECO:0000259" key="1">
    <source>
        <dbReference type="Pfam" id="PF07687"/>
    </source>
</evidence>
<dbReference type="Gene3D" id="3.30.70.360">
    <property type="match status" value="1"/>
</dbReference>
<reference evidence="2 3" key="1">
    <citation type="submission" date="2021-03" db="EMBL/GenBank/DDBJ databases">
        <title>Genomic Encyclopedia of Type Strains, Phase IV (KMG-IV): sequencing the most valuable type-strain genomes for metagenomic binning, comparative biology and taxonomic classification.</title>
        <authorList>
            <person name="Goeker M."/>
        </authorList>
    </citation>
    <scope>NUCLEOTIDE SEQUENCE [LARGE SCALE GENOMIC DNA]</scope>
    <source>
        <strain evidence="2 3">DSM 24004</strain>
    </source>
</reference>
<organism evidence="2 3">
    <name type="scientific">Sedimentibacter acidaminivorans</name>
    <dbReference type="NCBI Taxonomy" id="913099"/>
    <lineage>
        <taxon>Bacteria</taxon>
        <taxon>Bacillati</taxon>
        <taxon>Bacillota</taxon>
        <taxon>Tissierellia</taxon>
        <taxon>Sedimentibacter</taxon>
    </lineage>
</organism>
<dbReference type="Gene3D" id="3.40.630.10">
    <property type="entry name" value="Zn peptidases"/>
    <property type="match status" value="1"/>
</dbReference>